<dbReference type="InterPro" id="IPR036237">
    <property type="entry name" value="Xyl_isomerase-like_sf"/>
</dbReference>
<dbReference type="Gene3D" id="3.20.20.150">
    <property type="entry name" value="Divalent-metal-dependent TIM barrel enzymes"/>
    <property type="match status" value="1"/>
</dbReference>
<dbReference type="EMBL" id="NSGR01000005">
    <property type="protein sequence ID" value="PCH13150.1"/>
    <property type="molecule type" value="Genomic_DNA"/>
</dbReference>
<dbReference type="RefSeq" id="WP_003103265.1">
    <property type="nucleotide sequence ID" value="NZ_BAWT01000020.1"/>
</dbReference>
<dbReference type="Proteomes" id="UP000217465">
    <property type="component" value="Unassembled WGS sequence"/>
</dbReference>
<dbReference type="STRING" id="936154.STP_0093"/>
<comment type="caution">
    <text evidence="2">The sequence shown here is derived from an EMBL/GenBank/DDBJ whole genome shotgun (WGS) entry which is preliminary data.</text>
</comment>
<accession>A0A0E2UE11</accession>
<evidence type="ECO:0000259" key="1">
    <source>
        <dbReference type="Pfam" id="PF01261"/>
    </source>
</evidence>
<dbReference type="OMA" id="VRYVHCK"/>
<dbReference type="GO" id="GO:0016853">
    <property type="term" value="F:isomerase activity"/>
    <property type="evidence" value="ECO:0007669"/>
    <property type="project" value="UniProtKB-KW"/>
</dbReference>
<dbReference type="SUPFAM" id="SSF51658">
    <property type="entry name" value="Xylose isomerase-like"/>
    <property type="match status" value="1"/>
</dbReference>
<organism evidence="2 3">
    <name type="scientific">Streptococcus parauberis</name>
    <dbReference type="NCBI Taxonomy" id="1348"/>
    <lineage>
        <taxon>Bacteria</taxon>
        <taxon>Bacillati</taxon>
        <taxon>Bacillota</taxon>
        <taxon>Bacilli</taxon>
        <taxon>Lactobacillales</taxon>
        <taxon>Streptococcaceae</taxon>
        <taxon>Streptococcus</taxon>
    </lineage>
</organism>
<protein>
    <submittedName>
        <fullName evidence="2">Xylose isomerase-like TIM barrel</fullName>
    </submittedName>
</protein>
<proteinExistence type="predicted"/>
<reference evidence="2 3" key="1">
    <citation type="submission" date="2016-06" db="EMBL/GenBank/DDBJ databases">
        <authorList>
            <person name="Haines A.N."/>
            <person name="Council K.R."/>
        </authorList>
    </citation>
    <scope>NUCLEOTIDE SEQUENCE [LARGE SCALE GENOMIC DNA]</scope>
    <source>
        <strain evidence="2 3">SP158-29</strain>
    </source>
</reference>
<dbReference type="GeneID" id="61421000"/>
<sequence>MNNQIVANLLIFEDKWKNGEKQSELIQKALELGFSAIEIRREYFFNIHEEIEEIKTLRMKNNFELYYSIPDKIFVDGKVNQAFKNYISESKDLGVSKIKCNIGDFQNFKGNMKEELSFILDNSFEVNVENDQSKENGTIAPIQKFFVKVSNEGLDIGFVYDIGNWLFVSESPETAKEQLKTYTRYIHLKDIEKTSNSELTVVGIDKGQLDWRKLLRDLLSDYPLAIEYPMENNEDIHSDLETINTYLETLS</sequence>
<evidence type="ECO:0000313" key="2">
    <source>
        <dbReference type="EMBL" id="PCH13150.1"/>
    </source>
</evidence>
<dbReference type="eggNOG" id="COG1082">
    <property type="taxonomic scope" value="Bacteria"/>
</dbReference>
<dbReference type="InterPro" id="IPR013022">
    <property type="entry name" value="Xyl_isomerase-like_TIM-brl"/>
</dbReference>
<keyword evidence="2" id="KW-0413">Isomerase</keyword>
<dbReference type="Pfam" id="PF01261">
    <property type="entry name" value="AP_endonuc_2"/>
    <property type="match status" value="1"/>
</dbReference>
<gene>
    <name evidence="2" type="ORF">A9Y57_00550</name>
</gene>
<evidence type="ECO:0000313" key="3">
    <source>
        <dbReference type="Proteomes" id="UP000217465"/>
    </source>
</evidence>
<feature type="domain" description="Xylose isomerase-like TIM barrel" evidence="1">
    <location>
        <begin position="27"/>
        <end position="237"/>
    </location>
</feature>
<dbReference type="AlphaFoldDB" id="A0A0E2UE11"/>
<name>A0A0E2UE11_9STRE</name>